<dbReference type="InterPro" id="IPR036770">
    <property type="entry name" value="Ankyrin_rpt-contain_sf"/>
</dbReference>
<dbReference type="Proteomes" id="UP001194746">
    <property type="component" value="Unassembled WGS sequence"/>
</dbReference>
<gene>
    <name evidence="5" type="ORF">FE257_002574</name>
</gene>
<keyword evidence="1" id="KW-0677">Repeat</keyword>
<reference evidence="5" key="2">
    <citation type="submission" date="2020-02" db="EMBL/GenBank/DDBJ databases">
        <authorList>
            <person name="Gilchrist C.L.M."/>
            <person name="Chooi Y.-H."/>
        </authorList>
    </citation>
    <scope>NUCLEOTIDE SEQUENCE</scope>
    <source>
        <strain evidence="5">MST-FP2251</strain>
    </source>
</reference>
<accession>A0AAD4GY21</accession>
<keyword evidence="6" id="KW-1185">Reference proteome</keyword>
<feature type="repeat" description="ANK" evidence="3">
    <location>
        <begin position="670"/>
        <end position="702"/>
    </location>
</feature>
<feature type="region of interest" description="Disordered" evidence="4">
    <location>
        <begin position="927"/>
        <end position="964"/>
    </location>
</feature>
<feature type="repeat" description="ANK" evidence="3">
    <location>
        <begin position="772"/>
        <end position="804"/>
    </location>
</feature>
<feature type="region of interest" description="Disordered" evidence="4">
    <location>
        <begin position="1045"/>
        <end position="1068"/>
    </location>
</feature>
<feature type="repeat" description="ANK" evidence="3">
    <location>
        <begin position="571"/>
        <end position="603"/>
    </location>
</feature>
<feature type="repeat" description="ANK" evidence="3">
    <location>
        <begin position="637"/>
        <end position="669"/>
    </location>
</feature>
<feature type="repeat" description="ANK" evidence="3">
    <location>
        <begin position="472"/>
        <end position="504"/>
    </location>
</feature>
<dbReference type="Pfam" id="PF12796">
    <property type="entry name" value="Ank_2"/>
    <property type="match status" value="3"/>
</dbReference>
<feature type="compositionally biased region" description="Low complexity" evidence="4">
    <location>
        <begin position="304"/>
        <end position="315"/>
    </location>
</feature>
<protein>
    <recommendedName>
        <fullName evidence="7">Ankyrin repeat protein</fullName>
    </recommendedName>
</protein>
<evidence type="ECO:0000256" key="1">
    <source>
        <dbReference type="ARBA" id="ARBA00022737"/>
    </source>
</evidence>
<dbReference type="PRINTS" id="PR01415">
    <property type="entry name" value="ANKYRIN"/>
</dbReference>
<dbReference type="PANTHER" id="PTHR24198:SF165">
    <property type="entry name" value="ANKYRIN REPEAT-CONTAINING PROTEIN-RELATED"/>
    <property type="match status" value="1"/>
</dbReference>
<dbReference type="PANTHER" id="PTHR24198">
    <property type="entry name" value="ANKYRIN REPEAT AND PROTEIN KINASE DOMAIN-CONTAINING PROTEIN"/>
    <property type="match status" value="1"/>
</dbReference>
<evidence type="ECO:0000256" key="4">
    <source>
        <dbReference type="SAM" id="MobiDB-lite"/>
    </source>
</evidence>
<feature type="compositionally biased region" description="Polar residues" evidence="4">
    <location>
        <begin position="258"/>
        <end position="269"/>
    </location>
</feature>
<evidence type="ECO:0000256" key="3">
    <source>
        <dbReference type="PROSITE-ProRule" id="PRU00023"/>
    </source>
</evidence>
<feature type="repeat" description="ANK" evidence="3">
    <location>
        <begin position="505"/>
        <end position="537"/>
    </location>
</feature>
<feature type="compositionally biased region" description="Polar residues" evidence="4">
    <location>
        <begin position="280"/>
        <end position="297"/>
    </location>
</feature>
<dbReference type="InterPro" id="IPR002110">
    <property type="entry name" value="Ankyrin_rpt"/>
</dbReference>
<reference evidence="5" key="1">
    <citation type="journal article" date="2019" name="Beilstein J. Org. Chem.">
        <title>Nanangenines: drimane sesquiterpenoids as the dominant metabolite cohort of a novel Australian fungus, Aspergillus nanangensis.</title>
        <authorList>
            <person name="Lacey H.J."/>
            <person name="Gilchrist C.L.M."/>
            <person name="Crombie A."/>
            <person name="Kalaitzis J.A."/>
            <person name="Vuong D."/>
            <person name="Rutledge P.J."/>
            <person name="Turner P."/>
            <person name="Pitt J.I."/>
            <person name="Lacey E."/>
            <person name="Chooi Y.H."/>
            <person name="Piggott A.M."/>
        </authorList>
    </citation>
    <scope>NUCLEOTIDE SEQUENCE</scope>
    <source>
        <strain evidence="5">MST-FP2251</strain>
    </source>
</reference>
<dbReference type="Gene3D" id="1.25.40.20">
    <property type="entry name" value="Ankyrin repeat-containing domain"/>
    <property type="match status" value="5"/>
</dbReference>
<feature type="repeat" description="ANK" evidence="3">
    <location>
        <begin position="604"/>
        <end position="636"/>
    </location>
</feature>
<evidence type="ECO:0008006" key="7">
    <source>
        <dbReference type="Google" id="ProtNLM"/>
    </source>
</evidence>
<feature type="repeat" description="ANK" evidence="3">
    <location>
        <begin position="440"/>
        <end position="461"/>
    </location>
</feature>
<name>A0AAD4GY21_ASPNN</name>
<sequence length="1068" mass="115364">MDPVSAFGVVSGAFQVVHLITQTAAGLSALREKYTHADLTIRSLIGELTTVKSAITQLDDWARYNTRASAEYCDYDDDLNVALDGCRVVMDVLSEEVAILTRGASGSNGSFGLSTRLKVVWNEDVMRGHQERLRSQVLALQLLLQACQCRSSSEQIDLLRRVENRRIIQKVADDTATLRTSSTYAASSHADTLSIGRQQPSIAGTEFDFDRAVVASVPYRRALQHPRPKPETQSVISSGDHSRTTDEGYGSGFLSNGPRVSQADSSTLSIRPPDIVGNIHSKSVTYRPTPLQPNQSPMRRWKSDSTSSSLPSRSSGSKREKFRSAIRQLSISSSTTSSSQYSLPYPADGLALERRVSRRSFNTSIDLNSREGSSAPLIVKTAQSGSRDDVERLLEGGHDIEARHINSRRNALLVASHCGNEAVVGLLIQNNARMNVTDVSGSTALHLAASRGHCDVLKLLIFNVDLEAKTTNGRTALWLAADQGQLDAMRFLIAAQAKVNARADNQMTPLHAAAKLGNPAGVGILISSGADIEAKDGIMMGALHYACEAGHLDAVELLLNNKANINVRGSDCRTPLICAAATGQVHITRLLLKKKASTQDVDDNSMTALHWAVSNGHTEVVDILSQRKGSLTAKDNAGRTALHLAVIESQFAVVELLLRRSPLVETRCASGKAALHYACVTNNIEISRLLLISGANIEAQDESRQRPVHFAAASGSMALLNLLCDKGASLEARDIMGDRALATACRHGRAAAVQNLLDRGCPLSLLDETRTQEDSLLCLASMGGHLPVVSILLERGASVLKRDERGWRPFYHAIHHGHPAVLRLLLSRDSARSADEEPDLLQFLENFGFSPSADITEEKKGEVRSMLGKKSRFPIGTIAARPSRSTPLMQEWELRQTRPASTVAPSNFQYTPEATPAQQTPVLVPTNGPQELPGTLEQGLPPSRSHTPERMHGGFRGTDVVDTTAPIRDGSTSAWTGQQIAMPQAQRPKLVDSSGENALPSTVFQLLEEWSQRSSVVSPVSMIHGQQSVVPGPVNAGQRVPAVVVRPEDEMSDSGSISSVYTAPEEAS</sequence>
<evidence type="ECO:0000256" key="2">
    <source>
        <dbReference type="ARBA" id="ARBA00023043"/>
    </source>
</evidence>
<comment type="caution">
    <text evidence="5">The sequence shown here is derived from an EMBL/GenBank/DDBJ whole genome shotgun (WGS) entry which is preliminary data.</text>
</comment>
<keyword evidence="2 3" id="KW-0040">ANK repeat</keyword>
<feature type="region of interest" description="Disordered" evidence="4">
    <location>
        <begin position="220"/>
        <end position="323"/>
    </location>
</feature>
<feature type="repeat" description="ANK" evidence="3">
    <location>
        <begin position="703"/>
        <end position="735"/>
    </location>
</feature>
<evidence type="ECO:0000313" key="6">
    <source>
        <dbReference type="Proteomes" id="UP001194746"/>
    </source>
</evidence>
<proteinExistence type="predicted"/>
<dbReference type="SMART" id="SM00248">
    <property type="entry name" value="ANK"/>
    <property type="match status" value="13"/>
</dbReference>
<dbReference type="AlphaFoldDB" id="A0AAD4GY21"/>
<dbReference type="PROSITE" id="PS50297">
    <property type="entry name" value="ANK_REP_REGION"/>
    <property type="match status" value="8"/>
</dbReference>
<dbReference type="GO" id="GO:0005737">
    <property type="term" value="C:cytoplasm"/>
    <property type="evidence" value="ECO:0007669"/>
    <property type="project" value="TreeGrafter"/>
</dbReference>
<organism evidence="5 6">
    <name type="scientific">Aspergillus nanangensis</name>
    <dbReference type="NCBI Taxonomy" id="2582783"/>
    <lineage>
        <taxon>Eukaryota</taxon>
        <taxon>Fungi</taxon>
        <taxon>Dikarya</taxon>
        <taxon>Ascomycota</taxon>
        <taxon>Pezizomycotina</taxon>
        <taxon>Eurotiomycetes</taxon>
        <taxon>Eurotiomycetidae</taxon>
        <taxon>Eurotiales</taxon>
        <taxon>Aspergillaceae</taxon>
        <taxon>Aspergillus</taxon>
        <taxon>Aspergillus subgen. Circumdati</taxon>
    </lineage>
</organism>
<dbReference type="Pfam" id="PF13637">
    <property type="entry name" value="Ank_4"/>
    <property type="match status" value="1"/>
</dbReference>
<evidence type="ECO:0000313" key="5">
    <source>
        <dbReference type="EMBL" id="KAF9892168.1"/>
    </source>
</evidence>
<dbReference type="Pfam" id="PF00023">
    <property type="entry name" value="Ank"/>
    <property type="match status" value="1"/>
</dbReference>
<dbReference type="PROSITE" id="PS50088">
    <property type="entry name" value="ANK_REPEAT"/>
    <property type="match status" value="10"/>
</dbReference>
<dbReference type="SUPFAM" id="SSF48403">
    <property type="entry name" value="Ankyrin repeat"/>
    <property type="match status" value="2"/>
</dbReference>
<dbReference type="EMBL" id="VCAU01000014">
    <property type="protein sequence ID" value="KAF9892168.1"/>
    <property type="molecule type" value="Genomic_DNA"/>
</dbReference>
<feature type="repeat" description="ANK" evidence="3">
    <location>
        <begin position="542"/>
        <end position="570"/>
    </location>
</feature>